<keyword evidence="3" id="KW-1185">Reference proteome</keyword>
<sequence length="61" mass="7291">MSSWLVATRGRQRSKRLDVELDNSIKKSIRRRKKNTPPTYQKKFHKSLVRNSHSLDKELQL</sequence>
<dbReference type="Proteomes" id="UP000289738">
    <property type="component" value="Chromosome B01"/>
</dbReference>
<protein>
    <submittedName>
        <fullName evidence="2">Uncharacterized protein</fullName>
    </submittedName>
</protein>
<evidence type="ECO:0000313" key="2">
    <source>
        <dbReference type="EMBL" id="RYR27731.1"/>
    </source>
</evidence>
<dbReference type="EMBL" id="SDMP01000011">
    <property type="protein sequence ID" value="RYR27731.1"/>
    <property type="molecule type" value="Genomic_DNA"/>
</dbReference>
<evidence type="ECO:0000313" key="3">
    <source>
        <dbReference type="Proteomes" id="UP000289738"/>
    </source>
</evidence>
<accession>A0A445AMQ7</accession>
<comment type="caution">
    <text evidence="2">The sequence shown here is derived from an EMBL/GenBank/DDBJ whole genome shotgun (WGS) entry which is preliminary data.</text>
</comment>
<name>A0A445AMQ7_ARAHY</name>
<dbReference type="AlphaFoldDB" id="A0A445AMQ7"/>
<organism evidence="2 3">
    <name type="scientific">Arachis hypogaea</name>
    <name type="common">Peanut</name>
    <dbReference type="NCBI Taxonomy" id="3818"/>
    <lineage>
        <taxon>Eukaryota</taxon>
        <taxon>Viridiplantae</taxon>
        <taxon>Streptophyta</taxon>
        <taxon>Embryophyta</taxon>
        <taxon>Tracheophyta</taxon>
        <taxon>Spermatophyta</taxon>
        <taxon>Magnoliopsida</taxon>
        <taxon>eudicotyledons</taxon>
        <taxon>Gunneridae</taxon>
        <taxon>Pentapetalae</taxon>
        <taxon>rosids</taxon>
        <taxon>fabids</taxon>
        <taxon>Fabales</taxon>
        <taxon>Fabaceae</taxon>
        <taxon>Papilionoideae</taxon>
        <taxon>50 kb inversion clade</taxon>
        <taxon>dalbergioids sensu lato</taxon>
        <taxon>Dalbergieae</taxon>
        <taxon>Pterocarpus clade</taxon>
        <taxon>Arachis</taxon>
    </lineage>
</organism>
<evidence type="ECO:0000256" key="1">
    <source>
        <dbReference type="SAM" id="MobiDB-lite"/>
    </source>
</evidence>
<feature type="region of interest" description="Disordered" evidence="1">
    <location>
        <begin position="25"/>
        <end position="61"/>
    </location>
</feature>
<gene>
    <name evidence="2" type="ORF">Ahy_B01g051767</name>
</gene>
<proteinExistence type="predicted"/>
<reference evidence="2 3" key="1">
    <citation type="submission" date="2019-01" db="EMBL/GenBank/DDBJ databases">
        <title>Sequencing of cultivated peanut Arachis hypogaea provides insights into genome evolution and oil improvement.</title>
        <authorList>
            <person name="Chen X."/>
        </authorList>
    </citation>
    <scope>NUCLEOTIDE SEQUENCE [LARGE SCALE GENOMIC DNA]</scope>
    <source>
        <strain evidence="3">cv. Fuhuasheng</strain>
        <tissue evidence="2">Leaves</tissue>
    </source>
</reference>